<keyword evidence="1" id="KW-0677">Repeat</keyword>
<dbReference type="EMBL" id="CP162599">
    <property type="protein sequence ID" value="XDK31931.1"/>
    <property type="molecule type" value="Genomic_DNA"/>
</dbReference>
<dbReference type="Pfam" id="PF13181">
    <property type="entry name" value="TPR_8"/>
    <property type="match status" value="1"/>
</dbReference>
<dbReference type="Gene3D" id="1.25.40.10">
    <property type="entry name" value="Tetratricopeptide repeat domain"/>
    <property type="match status" value="1"/>
</dbReference>
<dbReference type="SMART" id="SM00028">
    <property type="entry name" value="TPR"/>
    <property type="match status" value="4"/>
</dbReference>
<dbReference type="InterPro" id="IPR011990">
    <property type="entry name" value="TPR-like_helical_dom_sf"/>
</dbReference>
<feature type="repeat" description="TPR" evidence="3">
    <location>
        <begin position="49"/>
        <end position="82"/>
    </location>
</feature>
<dbReference type="InterPro" id="IPR019734">
    <property type="entry name" value="TPR_rpt"/>
</dbReference>
<sequence>MSREQFMNIELTDTLDSRENQLTWLTSSLSKSEDLITIEEKISKDPNNPELRIEKGLELCKSQSFKQAIDAYSEAIYLNPFHALAYRHRGHRHLSIRMYREAAADFELSSRIDPSNWDTWYHLGLSYYLLQEYERAERVYKICYDMTDSDELFVAIADWYWMTLVKNNKKKEADDLLALVTEDMKPGPNTSYYRRLLMYKGLLNPDELINFEGALLPDLELATQGYGLGFYYLTQGDEEKAKQMFNDVITKSTMWSAFGYLASEIELDIV</sequence>
<dbReference type="InterPro" id="IPR050498">
    <property type="entry name" value="Ycf3"/>
</dbReference>
<evidence type="ECO:0000313" key="4">
    <source>
        <dbReference type="EMBL" id="XDK31931.1"/>
    </source>
</evidence>
<accession>A0AB39HNV2</accession>
<feature type="repeat" description="TPR" evidence="3">
    <location>
        <begin position="83"/>
        <end position="116"/>
    </location>
</feature>
<evidence type="ECO:0000256" key="3">
    <source>
        <dbReference type="PROSITE-ProRule" id="PRU00339"/>
    </source>
</evidence>
<organism evidence="4">
    <name type="scientific">Ornithinibacillus sp. 4-3</name>
    <dbReference type="NCBI Taxonomy" id="3231488"/>
    <lineage>
        <taxon>Bacteria</taxon>
        <taxon>Bacillati</taxon>
        <taxon>Bacillota</taxon>
        <taxon>Bacilli</taxon>
        <taxon>Bacillales</taxon>
        <taxon>Bacillaceae</taxon>
        <taxon>Ornithinibacillus</taxon>
    </lineage>
</organism>
<gene>
    <name evidence="4" type="ORF">AB4Y30_12955</name>
</gene>
<protein>
    <recommendedName>
        <fullName evidence="5">Tetratricopeptide repeat protein</fullName>
    </recommendedName>
</protein>
<feature type="repeat" description="TPR" evidence="3">
    <location>
        <begin position="117"/>
        <end position="150"/>
    </location>
</feature>
<evidence type="ECO:0000256" key="1">
    <source>
        <dbReference type="ARBA" id="ARBA00022737"/>
    </source>
</evidence>
<evidence type="ECO:0000256" key="2">
    <source>
        <dbReference type="ARBA" id="ARBA00022803"/>
    </source>
</evidence>
<dbReference type="Pfam" id="PF13174">
    <property type="entry name" value="TPR_6"/>
    <property type="match status" value="1"/>
</dbReference>
<keyword evidence="2 3" id="KW-0802">TPR repeat</keyword>
<dbReference type="RefSeq" id="WP_368652655.1">
    <property type="nucleotide sequence ID" value="NZ_CP162599.1"/>
</dbReference>
<reference evidence="4" key="1">
    <citation type="submission" date="2024-07" db="EMBL/GenBank/DDBJ databases">
        <title>Halotolerant mesophilic bacterium Ornithinibacillus sp. 4-3, sp. nov., isolated from soil.</title>
        <authorList>
            <person name="Sidarenka A.V."/>
            <person name="Guliayeva D.E."/>
            <person name="Leanovich S.I."/>
            <person name="Hileuskaya K.S."/>
            <person name="Akhremchuk A.E."/>
            <person name="Sikolenko M.A."/>
            <person name="Valentovich L.N."/>
        </authorList>
    </citation>
    <scope>NUCLEOTIDE SEQUENCE</scope>
    <source>
        <strain evidence="4">4-3</strain>
    </source>
</reference>
<dbReference type="PROSITE" id="PS50005">
    <property type="entry name" value="TPR"/>
    <property type="match status" value="3"/>
</dbReference>
<dbReference type="PANTHER" id="PTHR44858">
    <property type="entry name" value="TETRATRICOPEPTIDE REPEAT PROTEIN 6"/>
    <property type="match status" value="1"/>
</dbReference>
<name>A0AB39HNV2_9BACI</name>
<proteinExistence type="predicted"/>
<dbReference type="SUPFAM" id="SSF48452">
    <property type="entry name" value="TPR-like"/>
    <property type="match status" value="1"/>
</dbReference>
<dbReference type="AlphaFoldDB" id="A0AB39HNV2"/>
<evidence type="ECO:0008006" key="5">
    <source>
        <dbReference type="Google" id="ProtNLM"/>
    </source>
</evidence>
<dbReference type="PANTHER" id="PTHR44858:SF1">
    <property type="entry name" value="UDP-N-ACETYLGLUCOSAMINE--PEPTIDE N-ACETYLGLUCOSAMINYLTRANSFERASE SPINDLY-RELATED"/>
    <property type="match status" value="1"/>
</dbReference>